<dbReference type="InterPro" id="IPR033396">
    <property type="entry name" value="DUF5107"/>
</dbReference>
<dbReference type="Proteomes" id="UP000475249">
    <property type="component" value="Unassembled WGS sequence"/>
</dbReference>
<proteinExistence type="predicted"/>
<dbReference type="Pfam" id="PF17128">
    <property type="entry name" value="DUF5107"/>
    <property type="match status" value="1"/>
</dbReference>
<evidence type="ECO:0000313" key="7">
    <source>
        <dbReference type="Proteomes" id="UP000475249"/>
    </source>
</evidence>
<dbReference type="SUPFAM" id="SSF48452">
    <property type="entry name" value="TPR-like"/>
    <property type="match status" value="2"/>
</dbReference>
<keyword evidence="7" id="KW-1185">Reference proteome</keyword>
<evidence type="ECO:0000256" key="2">
    <source>
        <dbReference type="ARBA" id="ARBA00022803"/>
    </source>
</evidence>
<dbReference type="PANTHER" id="PTHR45586:SF1">
    <property type="entry name" value="LIPOPOLYSACCHARIDE ASSEMBLY PROTEIN B"/>
    <property type="match status" value="1"/>
</dbReference>
<dbReference type="InterPro" id="IPR019734">
    <property type="entry name" value="TPR_rpt"/>
</dbReference>
<dbReference type="EMBL" id="WXYO01000001">
    <property type="protein sequence ID" value="NAS10469.1"/>
    <property type="molecule type" value="Genomic_DNA"/>
</dbReference>
<evidence type="ECO:0000256" key="1">
    <source>
        <dbReference type="ARBA" id="ARBA00022737"/>
    </source>
</evidence>
<dbReference type="SMART" id="SM00028">
    <property type="entry name" value="TPR"/>
    <property type="match status" value="4"/>
</dbReference>
<protein>
    <submittedName>
        <fullName evidence="6">DUF5107 domain-containing protein</fullName>
    </submittedName>
</protein>
<dbReference type="InterPro" id="IPR011990">
    <property type="entry name" value="TPR-like_helical_dom_sf"/>
</dbReference>
<gene>
    <name evidence="6" type="ORF">GTQ38_00545</name>
</gene>
<dbReference type="InterPro" id="IPR051012">
    <property type="entry name" value="CellSynth/LPSAsmb/PSIAsmb"/>
</dbReference>
<feature type="domain" description="DUF5107" evidence="4">
    <location>
        <begin position="53"/>
        <end position="356"/>
    </location>
</feature>
<evidence type="ECO:0000259" key="4">
    <source>
        <dbReference type="Pfam" id="PF17128"/>
    </source>
</evidence>
<sequence length="1044" mass="119365">MNLNSSLYFLITAFLLVNLGYTQSVSIREEVMSLDTYAFKDPNPVPILVDNPKIYPYFKFEVYGHESRKQDWKVVTLENEYIKVFVLPEIGGKVWGAIEKSTGEEFLYKNEVVKFRNIAMRGPWTSGGIEFNFGIIGHTPATATPVDYVLKNNEDGSVSCIVGNMDLPSRTLWRVEIRLEKDKAYFETNASWNNPTSLNQSYYNWMTAAAEARQDLEFFIPGDQYLEHGGDPHAWPVDDKNRNLAFYRNNNFGPSKSYHIVGDYQDFFGGYYHDKDFGFGHWAPYEQMPGQKLWLWALSRSGGIWEDLLTDTDGQYIEFQAGRLFNQYFPGAENPVSQANFEPLVMDRWEEIWFPIKEIGGMEAANRYGVINVEWEDGEFFIGLNALQPLSDKMQVLHNGKHMFSESLDLDPMGVFTTSLPGQKEDTLEIIIGEKKLYYTNKAERTALKRPFETEADISKSPLHGVFHVGWEAMKYREFKKAYESFAEIVSQDPSNIRAWSKLAELAYRKGDPAKAIHYANKALELDTYDAEANYLAGITYRELKDQVNALESLGWAARSMQFRSAAYAQMAEIYYMMKDRKAAGSYSEQALNFNAYNSRALELLELIYREKGDTKAYEKANAKLLEIDPLNNFAKFEKVLKAGSISAPALEAMNIQNEFPQESVLELAIKYYSLGLTEEALSALEIHPDDSKIRLWKAYLLKESDSKSSVKLLKEVVDSSSDFVFPYRPETLQVLKWATEQDEHWKLKWYLAQNTLALGQEEEGKRLMKAVGNTPDNPTFYRFRARLFGTEALEEGIADYESALKLNNADWKGWEEYILYNLDAGRYSEAFGLSSKAARKFSGNYNIELSHAKAALMVGKYELCIAILRKINILPFEHASESKRIFNRAHLFLASELMNQKKFQKAAEILTASKEWPENLGVGKPYDVDTREQDYLLGVCHEKLGQQSEARSFFEGVADHTLKNSHHQQIRHLFGLLALRKLQNSSGENELLSALESSADSKNNINKTVLALFKDQSQLLTSLKSQGNMEENYWSFLNSAMAF</sequence>
<organism evidence="6 7">
    <name type="scientific">Poritiphilus flavus</name>
    <dbReference type="NCBI Taxonomy" id="2697053"/>
    <lineage>
        <taxon>Bacteria</taxon>
        <taxon>Pseudomonadati</taxon>
        <taxon>Bacteroidota</taxon>
        <taxon>Flavobacteriia</taxon>
        <taxon>Flavobacteriales</taxon>
        <taxon>Flavobacteriaceae</taxon>
        <taxon>Poritiphilus</taxon>
    </lineage>
</organism>
<evidence type="ECO:0000259" key="5">
    <source>
        <dbReference type="Pfam" id="PF25064"/>
    </source>
</evidence>
<keyword evidence="1" id="KW-0677">Repeat</keyword>
<dbReference type="AlphaFoldDB" id="A0A6L9E7P0"/>
<name>A0A6L9E7P0_9FLAO</name>
<keyword evidence="2 3" id="KW-0802">TPR repeat</keyword>
<dbReference type="Pfam" id="PF25064">
    <property type="entry name" value="ARM_TT21_5th"/>
    <property type="match status" value="1"/>
</dbReference>
<comment type="caution">
    <text evidence="6">The sequence shown here is derived from an EMBL/GenBank/DDBJ whole genome shotgun (WGS) entry which is preliminary data.</text>
</comment>
<reference evidence="6 7" key="1">
    <citation type="submission" date="2020-01" db="EMBL/GenBank/DDBJ databases">
        <title>Bacteria diversity of Porities sp.</title>
        <authorList>
            <person name="Wang G."/>
        </authorList>
    </citation>
    <scope>NUCLEOTIDE SEQUENCE [LARGE SCALE GENOMIC DNA]</scope>
    <source>
        <strain evidence="6 7">R33</strain>
    </source>
</reference>
<dbReference type="RefSeq" id="WP_161433279.1">
    <property type="nucleotide sequence ID" value="NZ_WXYO01000001.1"/>
</dbReference>
<evidence type="ECO:0000256" key="3">
    <source>
        <dbReference type="PROSITE-ProRule" id="PRU00339"/>
    </source>
</evidence>
<dbReference type="PANTHER" id="PTHR45586">
    <property type="entry name" value="TPR REPEAT-CONTAINING PROTEIN PA4667"/>
    <property type="match status" value="1"/>
</dbReference>
<dbReference type="PROSITE" id="PS50005">
    <property type="entry name" value="TPR"/>
    <property type="match status" value="1"/>
</dbReference>
<dbReference type="Gene3D" id="1.25.40.10">
    <property type="entry name" value="Tetratricopeptide repeat domain"/>
    <property type="match status" value="2"/>
</dbReference>
<accession>A0A6L9E7P0</accession>
<feature type="repeat" description="TPR" evidence="3">
    <location>
        <begin position="497"/>
        <end position="530"/>
    </location>
</feature>
<dbReference type="InterPro" id="IPR056835">
    <property type="entry name" value="ARM_TT21_5th"/>
</dbReference>
<evidence type="ECO:0000313" key="6">
    <source>
        <dbReference type="EMBL" id="NAS10469.1"/>
    </source>
</evidence>
<feature type="domain" description="Tetratricopeptide repeat protein 21A/21B fifth ARM repeats" evidence="5">
    <location>
        <begin position="475"/>
        <end position="575"/>
    </location>
</feature>